<dbReference type="AlphaFoldDB" id="A0A812ET82"/>
<proteinExistence type="predicted"/>
<feature type="region of interest" description="Disordered" evidence="1">
    <location>
        <begin position="38"/>
        <end position="57"/>
    </location>
</feature>
<dbReference type="OrthoDB" id="270568at2759"/>
<dbReference type="PANTHER" id="PTHR34284:SF1">
    <property type="entry name" value="FG-GAP REPEAT-CONTAINING PROTEIN"/>
    <property type="match status" value="1"/>
</dbReference>
<dbReference type="EMBL" id="CAHIKZ030005599">
    <property type="protein sequence ID" value="CAE1331260.1"/>
    <property type="molecule type" value="Genomic_DNA"/>
</dbReference>
<comment type="caution">
    <text evidence="3">The sequence shown here is derived from an EMBL/GenBank/DDBJ whole genome shotgun (WGS) entry which is preliminary data.</text>
</comment>
<reference evidence="3" key="1">
    <citation type="submission" date="2021-01" db="EMBL/GenBank/DDBJ databases">
        <authorList>
            <person name="Li R."/>
            <person name="Bekaert M."/>
        </authorList>
    </citation>
    <scope>NUCLEOTIDE SEQUENCE</scope>
    <source>
        <strain evidence="3">Farmed</strain>
    </source>
</reference>
<keyword evidence="2" id="KW-0472">Membrane</keyword>
<dbReference type="PANTHER" id="PTHR34284">
    <property type="entry name" value="FG-GAP REPEAT-CONTAINING PROTEIN"/>
    <property type="match status" value="1"/>
</dbReference>
<name>A0A812ET82_ACAPH</name>
<gene>
    <name evidence="3" type="ORF">SPHA_80416</name>
</gene>
<feature type="transmembrane region" description="Helical" evidence="2">
    <location>
        <begin position="349"/>
        <end position="370"/>
    </location>
</feature>
<evidence type="ECO:0000313" key="3">
    <source>
        <dbReference type="EMBL" id="CAE1331260.1"/>
    </source>
</evidence>
<evidence type="ECO:0000313" key="4">
    <source>
        <dbReference type="Proteomes" id="UP000597762"/>
    </source>
</evidence>
<feature type="compositionally biased region" description="Basic and acidic residues" evidence="1">
    <location>
        <begin position="38"/>
        <end position="52"/>
    </location>
</feature>
<feature type="region of interest" description="Disordered" evidence="1">
    <location>
        <begin position="65"/>
        <end position="85"/>
    </location>
</feature>
<sequence>MHIGELPWVHYHSNIMKYLPHRWSNLRDTKFRAARIEKQLDDKPGEQGDSRPHPIRSALESDHLTGYAHGGQRPHNPHDHIPDPNAIVTHNQFGIEILNLMSGRPITKIILPIESATYVDFEGDTSIEVVGSGGAGSRNPCYVDVHKIYPEKESINQIAVCVTKRLFWSRSWSYEEDANRFLAPLVVKSVAKKTGILQHLMGHRLPTGKTTYDIISVSSSGRVTSHSSEGVYQWQTQTTASWAEEGMKALKDKVSDPGRWAIYMKSFLPNYQALSLQVFGAKDALILAGWRKLVLLDLKEGTLLASHTLPCHPTAPLVVGDFNNDGWNDFILTCKLGYIGFSVEKMSSYLYTLMYAATVFLSIMVLTWLLHAEDQIPDDID</sequence>
<evidence type="ECO:0000256" key="1">
    <source>
        <dbReference type="SAM" id="MobiDB-lite"/>
    </source>
</evidence>
<accession>A0A812ET82</accession>
<dbReference type="Proteomes" id="UP000597762">
    <property type="component" value="Unassembled WGS sequence"/>
</dbReference>
<protein>
    <submittedName>
        <fullName evidence="3">Uncharacterized protein</fullName>
    </submittedName>
</protein>
<organism evidence="3 4">
    <name type="scientific">Acanthosepion pharaonis</name>
    <name type="common">Pharaoh cuttlefish</name>
    <name type="synonym">Sepia pharaonis</name>
    <dbReference type="NCBI Taxonomy" id="158019"/>
    <lineage>
        <taxon>Eukaryota</taxon>
        <taxon>Metazoa</taxon>
        <taxon>Spiralia</taxon>
        <taxon>Lophotrochozoa</taxon>
        <taxon>Mollusca</taxon>
        <taxon>Cephalopoda</taxon>
        <taxon>Coleoidea</taxon>
        <taxon>Decapodiformes</taxon>
        <taxon>Sepiida</taxon>
        <taxon>Sepiina</taxon>
        <taxon>Sepiidae</taxon>
        <taxon>Acanthosepion</taxon>
    </lineage>
</organism>
<keyword evidence="2" id="KW-1133">Transmembrane helix</keyword>
<keyword evidence="2" id="KW-0812">Transmembrane</keyword>
<keyword evidence="4" id="KW-1185">Reference proteome</keyword>
<evidence type="ECO:0000256" key="2">
    <source>
        <dbReference type="SAM" id="Phobius"/>
    </source>
</evidence>